<dbReference type="InterPro" id="IPR036388">
    <property type="entry name" value="WH-like_DNA-bd_sf"/>
</dbReference>
<dbReference type="Proteomes" id="UP000237846">
    <property type="component" value="Unassembled WGS sequence"/>
</dbReference>
<organism evidence="7 8">
    <name type="scientific">Allonocardiopsis opalescens</name>
    <dbReference type="NCBI Taxonomy" id="1144618"/>
    <lineage>
        <taxon>Bacteria</taxon>
        <taxon>Bacillati</taxon>
        <taxon>Actinomycetota</taxon>
        <taxon>Actinomycetes</taxon>
        <taxon>Streptosporangiales</taxon>
        <taxon>Allonocardiopsis</taxon>
    </lineage>
</organism>
<evidence type="ECO:0000256" key="3">
    <source>
        <dbReference type="ARBA" id="ARBA00023125"/>
    </source>
</evidence>
<dbReference type="GO" id="GO:0003677">
    <property type="term" value="F:DNA binding"/>
    <property type="evidence" value="ECO:0007669"/>
    <property type="project" value="UniProtKB-UniRule"/>
</dbReference>
<dbReference type="InterPro" id="IPR005158">
    <property type="entry name" value="BTAD"/>
</dbReference>
<sequence length="279" mass="31064">MRFNVLGPLEIVTDGHGTLSVTAAKSGRVLALLLVRRHEIVAVDTLIGELWGDRPPRSALTTLQTYVYHARQMFVRELGVPLIRDLLVTRPPGYLLRVADEQVDAREFELLVDRGRAELEGGRPAAALDSLRRALRLWRGAPFCSVETGEVLSAHATRLEELRLGAVHLRIEAEMRLGRYRDLVPDLHQLVRAHPLDEALHARLIEALYRTGRRADALAAYQRLWRLLDAELGVEPGPELRALQQKVLGAAVRPPRQRTGPAAPRPEALRARAAVPAVL</sequence>
<dbReference type="Gene3D" id="1.10.10.10">
    <property type="entry name" value="Winged helix-like DNA-binding domain superfamily/Winged helix DNA-binding domain"/>
    <property type="match status" value="1"/>
</dbReference>
<comment type="caution">
    <text evidence="7">The sequence shown here is derived from an EMBL/GenBank/DDBJ whole genome shotgun (WGS) entry which is preliminary data.</text>
</comment>
<dbReference type="SUPFAM" id="SSF48452">
    <property type="entry name" value="TPR-like"/>
    <property type="match status" value="1"/>
</dbReference>
<dbReference type="OrthoDB" id="4054020at2"/>
<accession>A0A2T0Q2V6</accession>
<evidence type="ECO:0000313" key="7">
    <source>
        <dbReference type="EMBL" id="PRX98125.1"/>
    </source>
</evidence>
<reference evidence="7 8" key="1">
    <citation type="submission" date="2018-03" db="EMBL/GenBank/DDBJ databases">
        <title>Genomic Encyclopedia of Archaeal and Bacterial Type Strains, Phase II (KMG-II): from individual species to whole genera.</title>
        <authorList>
            <person name="Goeker M."/>
        </authorList>
    </citation>
    <scope>NUCLEOTIDE SEQUENCE [LARGE SCALE GENOMIC DNA]</scope>
    <source>
        <strain evidence="7 8">DSM 45601</strain>
    </source>
</reference>
<dbReference type="CDD" id="cd15831">
    <property type="entry name" value="BTAD"/>
    <property type="match status" value="1"/>
</dbReference>
<name>A0A2T0Q2V6_9ACTN</name>
<evidence type="ECO:0000259" key="6">
    <source>
        <dbReference type="PROSITE" id="PS51755"/>
    </source>
</evidence>
<gene>
    <name evidence="7" type="ORF">CLV72_105478</name>
</gene>
<evidence type="ECO:0000256" key="1">
    <source>
        <dbReference type="ARBA" id="ARBA00005820"/>
    </source>
</evidence>
<evidence type="ECO:0000313" key="8">
    <source>
        <dbReference type="Proteomes" id="UP000237846"/>
    </source>
</evidence>
<evidence type="ECO:0000256" key="2">
    <source>
        <dbReference type="ARBA" id="ARBA00023015"/>
    </source>
</evidence>
<dbReference type="PANTHER" id="PTHR35807:SF1">
    <property type="entry name" value="TRANSCRIPTIONAL REGULATOR REDD"/>
    <property type="match status" value="1"/>
</dbReference>
<keyword evidence="4" id="KW-0804">Transcription</keyword>
<dbReference type="SUPFAM" id="SSF46894">
    <property type="entry name" value="C-terminal effector domain of the bipartite response regulators"/>
    <property type="match status" value="1"/>
</dbReference>
<dbReference type="FunFam" id="1.25.40.10:FF:000222">
    <property type="entry name" value="SARP family transcriptional regulator"/>
    <property type="match status" value="1"/>
</dbReference>
<dbReference type="InterPro" id="IPR011990">
    <property type="entry name" value="TPR-like_helical_dom_sf"/>
</dbReference>
<dbReference type="GO" id="GO:0000160">
    <property type="term" value="P:phosphorelay signal transduction system"/>
    <property type="evidence" value="ECO:0007669"/>
    <property type="project" value="InterPro"/>
</dbReference>
<comment type="similarity">
    <text evidence="1">Belongs to the AfsR/DnrI/RedD regulatory family.</text>
</comment>
<dbReference type="AlphaFoldDB" id="A0A2T0Q2V6"/>
<dbReference type="Gene3D" id="1.25.40.10">
    <property type="entry name" value="Tetratricopeptide repeat domain"/>
    <property type="match status" value="1"/>
</dbReference>
<proteinExistence type="inferred from homology"/>
<keyword evidence="8" id="KW-1185">Reference proteome</keyword>
<dbReference type="InterPro" id="IPR001867">
    <property type="entry name" value="OmpR/PhoB-type_DNA-bd"/>
</dbReference>
<dbReference type="PANTHER" id="PTHR35807">
    <property type="entry name" value="TRANSCRIPTIONAL REGULATOR REDD-RELATED"/>
    <property type="match status" value="1"/>
</dbReference>
<dbReference type="SMART" id="SM01043">
    <property type="entry name" value="BTAD"/>
    <property type="match status" value="1"/>
</dbReference>
<dbReference type="InterPro" id="IPR016032">
    <property type="entry name" value="Sig_transdc_resp-reg_C-effctor"/>
</dbReference>
<evidence type="ECO:0000256" key="4">
    <source>
        <dbReference type="ARBA" id="ARBA00023163"/>
    </source>
</evidence>
<evidence type="ECO:0000256" key="5">
    <source>
        <dbReference type="PROSITE-ProRule" id="PRU01091"/>
    </source>
</evidence>
<dbReference type="PROSITE" id="PS51755">
    <property type="entry name" value="OMPR_PHOB"/>
    <property type="match status" value="1"/>
</dbReference>
<dbReference type="Pfam" id="PF03704">
    <property type="entry name" value="BTAD"/>
    <property type="match status" value="1"/>
</dbReference>
<protein>
    <submittedName>
        <fullName evidence="7">DNA-binding SARP family transcriptional activator</fullName>
    </submittedName>
</protein>
<feature type="domain" description="OmpR/PhoB-type" evidence="6">
    <location>
        <begin position="1"/>
        <end position="98"/>
    </location>
</feature>
<dbReference type="InterPro" id="IPR051677">
    <property type="entry name" value="AfsR-DnrI-RedD_regulator"/>
</dbReference>
<keyword evidence="2" id="KW-0805">Transcription regulation</keyword>
<dbReference type="GO" id="GO:0006355">
    <property type="term" value="P:regulation of DNA-templated transcription"/>
    <property type="evidence" value="ECO:0007669"/>
    <property type="project" value="InterPro"/>
</dbReference>
<keyword evidence="3 5" id="KW-0238">DNA-binding</keyword>
<dbReference type="EMBL" id="PVZC01000005">
    <property type="protein sequence ID" value="PRX98125.1"/>
    <property type="molecule type" value="Genomic_DNA"/>
</dbReference>
<feature type="DNA-binding region" description="OmpR/PhoB-type" evidence="5">
    <location>
        <begin position="1"/>
        <end position="98"/>
    </location>
</feature>